<comment type="similarity">
    <text evidence="4">Belongs to the metallo-dependent hydrolases superfamily. Adenosine and AMP deaminases family.</text>
</comment>
<dbReference type="InterPro" id="IPR001806">
    <property type="entry name" value="Small_GTPase"/>
</dbReference>
<evidence type="ECO:0000256" key="1">
    <source>
        <dbReference type="ARBA" id="ARBA00001947"/>
    </source>
</evidence>
<evidence type="ECO:0000256" key="5">
    <source>
        <dbReference type="ARBA" id="ARBA00008344"/>
    </source>
</evidence>
<dbReference type="PANTHER" id="PTHR11359:SF1">
    <property type="entry name" value="AMP DEAMINASE 1"/>
    <property type="match status" value="1"/>
</dbReference>
<dbReference type="eggNOG" id="KOG3569">
    <property type="taxonomic scope" value="Eukaryota"/>
</dbReference>
<dbReference type="InterPro" id="IPR005225">
    <property type="entry name" value="Small_GTP-bd"/>
</dbReference>
<keyword evidence="21" id="KW-1185">Reference proteome</keyword>
<dbReference type="GO" id="GO:0005829">
    <property type="term" value="C:cytosol"/>
    <property type="evidence" value="ECO:0007669"/>
    <property type="project" value="TreeGrafter"/>
</dbReference>
<dbReference type="Pfam" id="PF03455">
    <property type="entry name" value="dDENN"/>
    <property type="match status" value="1"/>
</dbReference>
<protein>
    <submittedName>
        <fullName evidence="20">DENN domain-containing protein 2C</fullName>
    </submittedName>
</protein>
<accession>S7MIJ6</accession>
<dbReference type="SMART" id="SM00801">
    <property type="entry name" value="dDENN"/>
    <property type="match status" value="1"/>
</dbReference>
<feature type="region of interest" description="Disordered" evidence="18">
    <location>
        <begin position="1181"/>
        <end position="1218"/>
    </location>
</feature>
<evidence type="ECO:0000256" key="13">
    <source>
        <dbReference type="ARBA" id="ARBA00023134"/>
    </source>
</evidence>
<dbReference type="SMART" id="SM00175">
    <property type="entry name" value="RAB"/>
    <property type="match status" value="1"/>
</dbReference>
<name>S7MIJ6_MYOBR</name>
<dbReference type="PROSITE" id="PS00485">
    <property type="entry name" value="A_DEAMINASE"/>
    <property type="match status" value="1"/>
</dbReference>
<proteinExistence type="inferred from homology"/>
<keyword evidence="14" id="KW-0472">Membrane</keyword>
<dbReference type="SMART" id="SM00176">
    <property type="entry name" value="RAN"/>
    <property type="match status" value="1"/>
</dbReference>
<dbReference type="GO" id="GO:0046872">
    <property type="term" value="F:metal ion binding"/>
    <property type="evidence" value="ECO:0007669"/>
    <property type="project" value="UniProtKB-KW"/>
</dbReference>
<evidence type="ECO:0000259" key="19">
    <source>
        <dbReference type="PROSITE" id="PS50211"/>
    </source>
</evidence>
<reference evidence="20 21" key="1">
    <citation type="journal article" date="2013" name="Nat. Commun.">
        <title>Genome analysis reveals insights into physiology and longevity of the Brandt's bat Myotis brandtii.</title>
        <authorList>
            <person name="Seim I."/>
            <person name="Fang X."/>
            <person name="Xiong Z."/>
            <person name="Lobanov A.V."/>
            <person name="Huang Z."/>
            <person name="Ma S."/>
            <person name="Feng Y."/>
            <person name="Turanov A.A."/>
            <person name="Zhu Y."/>
            <person name="Lenz T.L."/>
            <person name="Gerashchenko M.V."/>
            <person name="Fan D."/>
            <person name="Hee Yim S."/>
            <person name="Yao X."/>
            <person name="Jordan D."/>
            <person name="Xiong Y."/>
            <person name="Ma Y."/>
            <person name="Lyapunov A.N."/>
            <person name="Chen G."/>
            <person name="Kulakova O.I."/>
            <person name="Sun Y."/>
            <person name="Lee S.G."/>
            <person name="Bronson R.T."/>
            <person name="Moskalev A.A."/>
            <person name="Sunyaev S.R."/>
            <person name="Zhang G."/>
            <person name="Krogh A."/>
            <person name="Wang J."/>
            <person name="Gladyshev V.N."/>
        </authorList>
    </citation>
    <scope>NUCLEOTIDE SEQUENCE [LARGE SCALE GENOMIC DNA]</scope>
</reference>
<dbReference type="SMART" id="SM00173">
    <property type="entry name" value="RAS"/>
    <property type="match status" value="1"/>
</dbReference>
<evidence type="ECO:0000256" key="3">
    <source>
        <dbReference type="ARBA" id="ARBA00004955"/>
    </source>
</evidence>
<dbReference type="InterPro" id="IPR006650">
    <property type="entry name" value="A/AMP_deam_AS"/>
</dbReference>
<evidence type="ECO:0000256" key="7">
    <source>
        <dbReference type="ARBA" id="ARBA00022658"/>
    </source>
</evidence>
<dbReference type="SUPFAM" id="SSF51556">
    <property type="entry name" value="Metallo-dependent hydrolases"/>
    <property type="match status" value="2"/>
</dbReference>
<comment type="subcellular location">
    <subcellularLocation>
        <location evidence="2">Cell membrane</location>
        <topology evidence="2">Lipid-anchor</topology>
        <orientation evidence="2">Cytoplasmic side</orientation>
    </subcellularLocation>
</comment>
<gene>
    <name evidence="20" type="ORF">D623_10029973</name>
</gene>
<dbReference type="Gene3D" id="3.30.450.200">
    <property type="match status" value="1"/>
</dbReference>
<feature type="region of interest" description="Disordered" evidence="18">
    <location>
        <begin position="1543"/>
        <end position="1569"/>
    </location>
</feature>
<evidence type="ECO:0000256" key="9">
    <source>
        <dbReference type="ARBA" id="ARBA00022741"/>
    </source>
</evidence>
<dbReference type="CDD" id="cd01319">
    <property type="entry name" value="AMPD"/>
    <property type="match status" value="1"/>
</dbReference>
<evidence type="ECO:0000256" key="17">
    <source>
        <dbReference type="ARBA" id="ARBA00048098"/>
    </source>
</evidence>
<keyword evidence="11" id="KW-0862">Zinc</keyword>
<comment type="catalytic activity">
    <reaction evidence="17">
        <text>GTP + H2O = GDP + phosphate + H(+)</text>
        <dbReference type="Rhea" id="RHEA:19669"/>
        <dbReference type="ChEBI" id="CHEBI:15377"/>
        <dbReference type="ChEBI" id="CHEBI:15378"/>
        <dbReference type="ChEBI" id="CHEBI:37565"/>
        <dbReference type="ChEBI" id="CHEBI:43474"/>
        <dbReference type="ChEBI" id="CHEBI:58189"/>
        <dbReference type="EC" id="3.6.5.2"/>
    </reaction>
</comment>
<dbReference type="GO" id="GO:0003876">
    <property type="term" value="F:AMP deaminase activity"/>
    <property type="evidence" value="ECO:0007669"/>
    <property type="project" value="InterPro"/>
</dbReference>
<dbReference type="SMART" id="SM00799">
    <property type="entry name" value="DENN"/>
    <property type="match status" value="1"/>
</dbReference>
<dbReference type="Gene3D" id="3.20.20.140">
    <property type="entry name" value="Metal-dependent hydrolases"/>
    <property type="match status" value="2"/>
</dbReference>
<dbReference type="SUPFAM" id="SSF52540">
    <property type="entry name" value="P-loop containing nucleoside triphosphate hydrolases"/>
    <property type="match status" value="1"/>
</dbReference>
<evidence type="ECO:0000256" key="4">
    <source>
        <dbReference type="ARBA" id="ARBA00006676"/>
    </source>
</evidence>
<dbReference type="FunFam" id="3.40.50.300:FF:000096">
    <property type="entry name" value="KRAS proto-oncogene, GTPase"/>
    <property type="match status" value="1"/>
</dbReference>
<comment type="similarity">
    <text evidence="5">Belongs to the small GTPase superfamily. Ras family.</text>
</comment>
<evidence type="ECO:0000256" key="6">
    <source>
        <dbReference type="ARBA" id="ARBA00011881"/>
    </source>
</evidence>
<comment type="pathway">
    <text evidence="3">Purine metabolism; IMP biosynthesis via salvage pathway; IMP from AMP: step 1/1.</text>
</comment>
<dbReference type="InterPro" id="IPR027417">
    <property type="entry name" value="P-loop_NTPase"/>
</dbReference>
<dbReference type="NCBIfam" id="TIGR01429">
    <property type="entry name" value="AMP_deaminase"/>
    <property type="match status" value="1"/>
</dbReference>
<dbReference type="GO" id="GO:0005525">
    <property type="term" value="F:GTP binding"/>
    <property type="evidence" value="ECO:0007669"/>
    <property type="project" value="UniProtKB-KW"/>
</dbReference>
<dbReference type="Proteomes" id="UP000052978">
    <property type="component" value="Unassembled WGS sequence"/>
</dbReference>
<evidence type="ECO:0000256" key="18">
    <source>
        <dbReference type="SAM" id="MobiDB-lite"/>
    </source>
</evidence>
<dbReference type="Pfam" id="PF00071">
    <property type="entry name" value="Ras"/>
    <property type="match status" value="1"/>
</dbReference>
<dbReference type="UniPathway" id="UPA00591">
    <property type="reaction ID" value="UER00663"/>
</dbReference>
<dbReference type="CDD" id="cd04138">
    <property type="entry name" value="H_N_K_Ras_like"/>
    <property type="match status" value="1"/>
</dbReference>
<dbReference type="InterPro" id="IPR037516">
    <property type="entry name" value="Tripartite_DENN"/>
</dbReference>
<evidence type="ECO:0000256" key="16">
    <source>
        <dbReference type="ARBA" id="ARBA00023289"/>
    </source>
</evidence>
<dbReference type="PROSITE" id="PS51421">
    <property type="entry name" value="RAS"/>
    <property type="match status" value="1"/>
</dbReference>
<dbReference type="PRINTS" id="PR00449">
    <property type="entry name" value="RASTRNSFRMNG"/>
</dbReference>
<keyword evidence="15" id="KW-0449">Lipoprotein</keyword>
<comment type="subunit">
    <text evidence="6">Homotetramer.</text>
</comment>
<evidence type="ECO:0000256" key="14">
    <source>
        <dbReference type="ARBA" id="ARBA00023136"/>
    </source>
</evidence>
<keyword evidence="12" id="KW-0546">Nucleotide metabolism</keyword>
<dbReference type="FunFam" id="4.10.800.20:FF:000001">
    <property type="entry name" value="AMP deaminase"/>
    <property type="match status" value="1"/>
</dbReference>
<dbReference type="PROSITE" id="PS51419">
    <property type="entry name" value="RAB"/>
    <property type="match status" value="1"/>
</dbReference>
<organism evidence="20 21">
    <name type="scientific">Myotis brandtii</name>
    <name type="common">Brandt's bat</name>
    <dbReference type="NCBI Taxonomy" id="109478"/>
    <lineage>
        <taxon>Eukaryota</taxon>
        <taxon>Metazoa</taxon>
        <taxon>Chordata</taxon>
        <taxon>Craniata</taxon>
        <taxon>Vertebrata</taxon>
        <taxon>Euteleostomi</taxon>
        <taxon>Mammalia</taxon>
        <taxon>Eutheria</taxon>
        <taxon>Laurasiatheria</taxon>
        <taxon>Chiroptera</taxon>
        <taxon>Yangochiroptera</taxon>
        <taxon>Vespertilionidae</taxon>
        <taxon>Myotis</taxon>
    </lineage>
</organism>
<dbReference type="Gene3D" id="3.40.50.300">
    <property type="entry name" value="P-loop containing nucleotide triphosphate hydrolases"/>
    <property type="match status" value="1"/>
</dbReference>
<keyword evidence="7" id="KW-0344">Guanine-nucleotide releasing factor</keyword>
<feature type="compositionally biased region" description="Basic and acidic residues" evidence="18">
    <location>
        <begin position="1199"/>
        <end position="1218"/>
    </location>
</feature>
<dbReference type="InterPro" id="IPR006329">
    <property type="entry name" value="AMPD"/>
</dbReference>
<dbReference type="GO" id="GO:0005085">
    <property type="term" value="F:guanyl-nucleotide exchange factor activity"/>
    <property type="evidence" value="ECO:0007669"/>
    <property type="project" value="UniProtKB-KW"/>
</dbReference>
<dbReference type="FunFam" id="3.40.50.11500:FF:000004">
    <property type="entry name" value="DENN domain-containing protein 2C isoform X1"/>
    <property type="match status" value="1"/>
</dbReference>
<keyword evidence="13" id="KW-0342">GTP-binding</keyword>
<dbReference type="FunFam" id="3.30.450.200:FF:000001">
    <property type="entry name" value="DENN domain-containing protein 2A isoform X1"/>
    <property type="match status" value="1"/>
</dbReference>
<evidence type="ECO:0000313" key="20">
    <source>
        <dbReference type="EMBL" id="EPQ03791.1"/>
    </source>
</evidence>
<dbReference type="GO" id="GO:0032264">
    <property type="term" value="P:IMP salvage"/>
    <property type="evidence" value="ECO:0007669"/>
    <property type="project" value="UniProtKB-UniPathway"/>
</dbReference>
<keyword evidence="16" id="KW-0636">Prenylation</keyword>
<dbReference type="Gene3D" id="4.10.800.20">
    <property type="match status" value="1"/>
</dbReference>
<keyword evidence="8" id="KW-0479">Metal-binding</keyword>
<dbReference type="SMART" id="SM00800">
    <property type="entry name" value="uDENN"/>
    <property type="match status" value="1"/>
</dbReference>
<dbReference type="PANTHER" id="PTHR11359">
    <property type="entry name" value="AMP DEAMINASE"/>
    <property type="match status" value="1"/>
</dbReference>
<evidence type="ECO:0000256" key="15">
    <source>
        <dbReference type="ARBA" id="ARBA00023288"/>
    </source>
</evidence>
<dbReference type="GO" id="GO:0046033">
    <property type="term" value="P:AMP metabolic process"/>
    <property type="evidence" value="ECO:0007669"/>
    <property type="project" value="TreeGrafter"/>
</dbReference>
<dbReference type="InterPro" id="IPR032466">
    <property type="entry name" value="Metal_Hydrolase"/>
</dbReference>
<dbReference type="SMART" id="SM00174">
    <property type="entry name" value="RHO"/>
    <property type="match status" value="1"/>
</dbReference>
<dbReference type="Pfam" id="PF03456">
    <property type="entry name" value="uDENN"/>
    <property type="match status" value="1"/>
</dbReference>
<evidence type="ECO:0000256" key="10">
    <source>
        <dbReference type="ARBA" id="ARBA00022801"/>
    </source>
</evidence>
<evidence type="ECO:0000256" key="11">
    <source>
        <dbReference type="ARBA" id="ARBA00022833"/>
    </source>
</evidence>
<dbReference type="InterPro" id="IPR043153">
    <property type="entry name" value="DENN_C"/>
</dbReference>
<evidence type="ECO:0000256" key="2">
    <source>
        <dbReference type="ARBA" id="ARBA00004342"/>
    </source>
</evidence>
<keyword evidence="9" id="KW-0547">Nucleotide-binding</keyword>
<evidence type="ECO:0000256" key="12">
    <source>
        <dbReference type="ARBA" id="ARBA00023080"/>
    </source>
</evidence>
<dbReference type="PROSITE" id="PS51420">
    <property type="entry name" value="RHO"/>
    <property type="match status" value="1"/>
</dbReference>
<dbReference type="GO" id="GO:0003925">
    <property type="term" value="F:G protein activity"/>
    <property type="evidence" value="ECO:0007669"/>
    <property type="project" value="UniProtKB-EC"/>
</dbReference>
<evidence type="ECO:0000256" key="8">
    <source>
        <dbReference type="ARBA" id="ARBA00022723"/>
    </source>
</evidence>
<keyword evidence="10" id="KW-0378">Hydrolase</keyword>
<dbReference type="InterPro" id="IPR005113">
    <property type="entry name" value="uDENN_dom"/>
</dbReference>
<evidence type="ECO:0000313" key="21">
    <source>
        <dbReference type="Proteomes" id="UP000052978"/>
    </source>
</evidence>
<dbReference type="Pfam" id="PF19326">
    <property type="entry name" value="AMP_deaminase"/>
    <property type="match status" value="1"/>
</dbReference>
<dbReference type="EMBL" id="KE161437">
    <property type="protein sequence ID" value="EPQ03791.1"/>
    <property type="molecule type" value="Genomic_DNA"/>
</dbReference>
<dbReference type="GO" id="GO:0005886">
    <property type="term" value="C:plasma membrane"/>
    <property type="evidence" value="ECO:0007669"/>
    <property type="project" value="UniProtKB-SubCell"/>
</dbReference>
<dbReference type="PROSITE" id="PS50211">
    <property type="entry name" value="DENN"/>
    <property type="match status" value="1"/>
</dbReference>
<feature type="domain" description="UDENN" evidence="19">
    <location>
        <begin position="1606"/>
        <end position="2002"/>
    </location>
</feature>
<dbReference type="Pfam" id="PF02141">
    <property type="entry name" value="DENN"/>
    <property type="match status" value="1"/>
</dbReference>
<sequence length="2074" mass="237119">MTEYKLVVVGAGGVGKSALTIQLIQNHFVDEYDPTIEDSYRKQVVIDGETCLLDILDTAGQEEYSAMRDQYMRTGEGFLCVFAINNSKSFADINLYREQIKRVKDSDDVPMVLVGNKCDLPTRTVDTKQAHELAKSYGIPFIETSAKTRQGVEDAFYTLVREIRQYRMKKLNSSDDGTQEMDDAMRSFAEKVFASEVKDEGGRQELSPFDVDDICPISHLEMQAHIFHMESLSTSTAGKRKKRFFGRKTINLSIPQSETSSTKMSQIDEYISSSPTYQEVPDFQRVQITGDYASGVTVEDFEIVCKGLYRALCIREKYMQKSFQRFPKTPSKYLRNIDGEPWVANENFYPVFTPPVKKGEDPFRTDNLPENLGYHLTMKDGVVYVYPSEAAASKDEPKPLPYPNLDSFVDDMNFLLALIAQGPVKTYTHRRLKFLSSKFQVHEMLNEMDELKELKNNPHRDFYNCRKTYTHRRLKFLSSKFQVHEMLNEMDELKELKNNPHRDFYNCRKVDTHIHAAACMNQKHLLRFIKKSYHVDADRVVYSTKEKKLTLKELFAKLKMHPYDLTVDSLDVHAGRQTFQRFDKFNDKYNPVGASELRDLYLKTDNYIDGEYFATIIKEVGADLVEAKYQHAEPRLSIYGRSPEEWSKLSTWFVRNRIHCPNMTWMIQVPRIYDVFRAKNFLPHFGKMLENIFMPIFEATINPQAHPDLSVFLKHITGFDSVDDESKHSGHMFSSKSPKPQEWTTGSNPSYTYYAYYMYANIMVLNSLRKERGMNTFLFRPHCGEAGALTHLLTAFMTADNISHGLNLKKTPVLQYLFFLAQIPIAMSPLSNNSLFLEYAKNPFLDFLQKGLMISLSTDDPMQFHFTKEPLMEEYAIAAQVFKLSTCDMCEVARNSVLQCGISHEEKAKFLGNHYLEEGPMGNDIRRTNVAQIRMAYRYETWCYELNLIAEGLKLLFWYLYVNRCGKSLGTGPKRLWRSGRAKKMGWLASAWETGSTPPRLAASVKLGAARGRRSALHIPEQERVAGAVLLLVSQQGVGPTSGSGRIKGFPALGFQASGVGSVTCNYVSNSHHTAIARDICSSSSARETVTPGLLRPAAGDTPMVSLSEVPFASPEAAKSGQVQTLSRSHCKNIKQKISQWEGRTNGISNPDKWHRKDFGTKYSNYHQEILLKKNRVAEGKSKKLDATNSQNIGLDVNEDAKSRDQSEDESEKRECNDTHFFKSESESNWVCSRVKQIESWKEVALDPETSLPPGNFYTSQILWKKIQALPPDKVLNLALEHCVSSEKELNFRVLESSYGVTKSLENIYSEPEGQECGPSINPLPKPRRTFRYLSESGVMPCKERNCDRKHCENNSCAESYLASSQEPEPKKYGGKIRGRSKRKSFEFEDIQHFRNRNTQKMHEELGRNSGSALYYTQSEDNIYEDIIYPPKENPYEAIPLQSFPMWRSPSAWKLPPPKSAFKTPKLPPKPPFLHRKTMELKNSQAYLRSKFTKDTTLPVTLTEWKLFRAGEVASRKRKNVPRLVLRIDDIFESKRGKKRVKLHPYTGKDVPPSKGETSGNESDAEYLPKNRHKRLAQLQQPSKRNPHYQTLERDLIELQEQQLFELFVVVSLQKKPSEISYSPQIIQQFPGKGDNGFKQSKDTEERLKVIPKFCFPDSKDWAPTSELKSETFSFVLTGEDGSRWFGYCKKLLPEGKGKRLPEVYCMVSRLGCFNLFSKILDEVEKRREMSPALVYPFMRSVMEAPFPAPGRTITVKSYLPGAGDGSIELCRPLDSRLEHVDFECLFKCLSVCHLIRVCASLLLERRVIFVANSLSTLSKCGHAVVATLYPFTWQHTYIPVLPASMIDIVCSPTPFLIGILSCSLPQLQDLPIEEVLIVDLCADKFLQEVSDEDEILPPKLQAALMQILEERNEILAQEQNFSQDVTLNSLVSEAFVRFFVELVGHYSLNMTVTERGERVFQREPFRKSHTSRSVRHFLDLFMETQMFAGFIQDRELRKSGVKGLFEVRAFQYLETIPESEPSGVNRILRSLESAKESIFPSQDALKYSTKSLKAEKVPERARVLEEESPVAAL</sequence>
<dbReference type="Gene3D" id="3.40.50.11500">
    <property type="match status" value="1"/>
</dbReference>
<comment type="cofactor">
    <cofactor evidence="1">
        <name>Zn(2+)</name>
        <dbReference type="ChEBI" id="CHEBI:29105"/>
    </cofactor>
</comment>
<dbReference type="InterPro" id="IPR001194">
    <property type="entry name" value="cDENN_dom"/>
</dbReference>
<dbReference type="NCBIfam" id="TIGR00231">
    <property type="entry name" value="small_GTP"/>
    <property type="match status" value="1"/>
</dbReference>
<dbReference type="InterPro" id="IPR005112">
    <property type="entry name" value="dDENN_dom"/>
</dbReference>